<name>A0AB34K8M0_PRYPA</name>
<dbReference type="GO" id="GO:0005634">
    <property type="term" value="C:nucleus"/>
    <property type="evidence" value="ECO:0007669"/>
    <property type="project" value="UniProtKB-SubCell"/>
</dbReference>
<evidence type="ECO:0000256" key="4">
    <source>
        <dbReference type="ARBA" id="ARBA00022801"/>
    </source>
</evidence>
<dbReference type="GO" id="GO:0046872">
    <property type="term" value="F:metal ion binding"/>
    <property type="evidence" value="ECO:0007669"/>
    <property type="project" value="UniProtKB-KW"/>
</dbReference>
<keyword evidence="6" id="KW-0460">Magnesium</keyword>
<evidence type="ECO:0000256" key="3">
    <source>
        <dbReference type="ARBA" id="ARBA00022723"/>
    </source>
</evidence>
<feature type="region of interest" description="Disordered" evidence="10">
    <location>
        <begin position="199"/>
        <end position="235"/>
    </location>
</feature>
<dbReference type="InterPro" id="IPR002562">
    <property type="entry name" value="3'-5'_exonuclease_dom"/>
</dbReference>
<evidence type="ECO:0000256" key="9">
    <source>
        <dbReference type="ARBA" id="ARBA00042761"/>
    </source>
</evidence>
<evidence type="ECO:0000256" key="1">
    <source>
        <dbReference type="ARBA" id="ARBA00004123"/>
    </source>
</evidence>
<evidence type="ECO:0000256" key="8">
    <source>
        <dbReference type="ARBA" id="ARBA00040531"/>
    </source>
</evidence>
<feature type="domain" description="3'-5' exonuclease" evidence="11">
    <location>
        <begin position="277"/>
        <end position="428"/>
    </location>
</feature>
<comment type="subcellular location">
    <subcellularLocation>
        <location evidence="1">Nucleus</location>
    </subcellularLocation>
</comment>
<keyword evidence="5" id="KW-0269">Exonuclease</keyword>
<evidence type="ECO:0000256" key="6">
    <source>
        <dbReference type="ARBA" id="ARBA00022842"/>
    </source>
</evidence>
<dbReference type="EMBL" id="JBGBPQ010000001">
    <property type="protein sequence ID" value="KAL1529558.1"/>
    <property type="molecule type" value="Genomic_DNA"/>
</dbReference>
<dbReference type="InterPro" id="IPR012337">
    <property type="entry name" value="RNaseH-like_sf"/>
</dbReference>
<dbReference type="PANTHER" id="PTHR13620:SF109">
    <property type="entry name" value="3'-5' EXONUCLEASE"/>
    <property type="match status" value="1"/>
</dbReference>
<evidence type="ECO:0000256" key="10">
    <source>
        <dbReference type="SAM" id="MobiDB-lite"/>
    </source>
</evidence>
<dbReference type="PANTHER" id="PTHR13620">
    <property type="entry name" value="3-5 EXONUCLEASE"/>
    <property type="match status" value="1"/>
</dbReference>
<keyword evidence="4" id="KW-0378">Hydrolase</keyword>
<evidence type="ECO:0000259" key="11">
    <source>
        <dbReference type="Pfam" id="PF01612"/>
    </source>
</evidence>
<evidence type="ECO:0000256" key="2">
    <source>
        <dbReference type="ARBA" id="ARBA00022722"/>
    </source>
</evidence>
<evidence type="ECO:0000256" key="7">
    <source>
        <dbReference type="ARBA" id="ARBA00023242"/>
    </source>
</evidence>
<feature type="compositionally biased region" description="Low complexity" evidence="10">
    <location>
        <begin position="203"/>
        <end position="219"/>
    </location>
</feature>
<proteinExistence type="predicted"/>
<keyword evidence="3" id="KW-0479">Metal-binding</keyword>
<organism evidence="12 13">
    <name type="scientific">Prymnesium parvum</name>
    <name type="common">Toxic golden alga</name>
    <dbReference type="NCBI Taxonomy" id="97485"/>
    <lineage>
        <taxon>Eukaryota</taxon>
        <taxon>Haptista</taxon>
        <taxon>Haptophyta</taxon>
        <taxon>Prymnesiophyceae</taxon>
        <taxon>Prymnesiales</taxon>
        <taxon>Prymnesiaceae</taxon>
        <taxon>Prymnesium</taxon>
    </lineage>
</organism>
<evidence type="ECO:0000256" key="5">
    <source>
        <dbReference type="ARBA" id="ARBA00022839"/>
    </source>
</evidence>
<dbReference type="SUPFAM" id="SSF53098">
    <property type="entry name" value="Ribonuclease H-like"/>
    <property type="match status" value="1"/>
</dbReference>
<gene>
    <name evidence="12" type="ORF">AB1Y20_000502</name>
</gene>
<protein>
    <recommendedName>
        <fullName evidence="8">3'-5' exonuclease</fullName>
    </recommendedName>
    <alternativeName>
        <fullName evidence="9">Werner Syndrome-like exonuclease</fullName>
    </alternativeName>
</protein>
<dbReference type="GO" id="GO:0003676">
    <property type="term" value="F:nucleic acid binding"/>
    <property type="evidence" value="ECO:0007669"/>
    <property type="project" value="InterPro"/>
</dbReference>
<dbReference type="Proteomes" id="UP001515480">
    <property type="component" value="Unassembled WGS sequence"/>
</dbReference>
<dbReference type="InterPro" id="IPR051132">
    <property type="entry name" value="3-5_Exonuclease_domain"/>
</dbReference>
<keyword evidence="13" id="KW-1185">Reference proteome</keyword>
<comment type="caution">
    <text evidence="12">The sequence shown here is derived from an EMBL/GenBank/DDBJ whole genome shotgun (WGS) entry which is preliminary data.</text>
</comment>
<dbReference type="AlphaFoldDB" id="A0AB34K8M0"/>
<sequence length="448" mass="48696">MLLRALLHAPPLRPPPPLHRGGALRLSTTSNEDAKSFILRVCVANCWPPPSFSTFASASASGGFECALTLHDGPLRGRTFRGRGGRIVRAESSACAAARRVLRPQLAAARGARGSLAKLRELCVREGLQLTREGASVVVGGKERVLALRACGVGRGAWWGGAVRAAGVGECRKSCLDEAARRVLALLRQAEWARWRPAEDAAPTPITSSSFTSTSSTPTAQLHCVKTRPRPPHTSQHYRYTHHHNHHPAQEVTATEDADVCDGWLVEHVLGSSAPAAVALDCEWPMVRSTTASERAAIVQLATAEHCLVFSLAHGMPALLREALRSPQMAIKVGKALGEDWKVLSPLLQHTCSSMEECGWFELTDFMPLASKSAPIDALARTVLRRSYALKGTVDHRGWDRWPLDEMQLEYAASDVCVIVDMLHALTQIELATKPTHTQIEDEGTRKV</sequence>
<dbReference type="GO" id="GO:0006139">
    <property type="term" value="P:nucleobase-containing compound metabolic process"/>
    <property type="evidence" value="ECO:0007669"/>
    <property type="project" value="InterPro"/>
</dbReference>
<evidence type="ECO:0000313" key="12">
    <source>
        <dbReference type="EMBL" id="KAL1529558.1"/>
    </source>
</evidence>
<keyword evidence="7" id="KW-0539">Nucleus</keyword>
<dbReference type="Pfam" id="PF01612">
    <property type="entry name" value="DNA_pol_A_exo1"/>
    <property type="match status" value="1"/>
</dbReference>
<dbReference type="GO" id="GO:0008408">
    <property type="term" value="F:3'-5' exonuclease activity"/>
    <property type="evidence" value="ECO:0007669"/>
    <property type="project" value="InterPro"/>
</dbReference>
<accession>A0AB34K8M0</accession>
<reference evidence="12 13" key="1">
    <citation type="journal article" date="2024" name="Science">
        <title>Giant polyketide synthase enzymes in the biosynthesis of giant marine polyether toxins.</title>
        <authorList>
            <person name="Fallon T.R."/>
            <person name="Shende V.V."/>
            <person name="Wierzbicki I.H."/>
            <person name="Pendleton A.L."/>
            <person name="Watervoot N.F."/>
            <person name="Auber R.P."/>
            <person name="Gonzalez D.J."/>
            <person name="Wisecaver J.H."/>
            <person name="Moore B.S."/>
        </authorList>
    </citation>
    <scope>NUCLEOTIDE SEQUENCE [LARGE SCALE GENOMIC DNA]</scope>
    <source>
        <strain evidence="12 13">12B1</strain>
    </source>
</reference>
<dbReference type="InterPro" id="IPR036397">
    <property type="entry name" value="RNaseH_sf"/>
</dbReference>
<keyword evidence="2" id="KW-0540">Nuclease</keyword>
<dbReference type="Gene3D" id="3.30.420.10">
    <property type="entry name" value="Ribonuclease H-like superfamily/Ribonuclease H"/>
    <property type="match status" value="1"/>
</dbReference>
<evidence type="ECO:0000313" key="13">
    <source>
        <dbReference type="Proteomes" id="UP001515480"/>
    </source>
</evidence>